<dbReference type="Proteomes" id="UP001250214">
    <property type="component" value="Unassembled WGS sequence"/>
</dbReference>
<evidence type="ECO:0000313" key="1">
    <source>
        <dbReference type="EMBL" id="MDS1269263.1"/>
    </source>
</evidence>
<evidence type="ECO:0000313" key="2">
    <source>
        <dbReference type="Proteomes" id="UP001250214"/>
    </source>
</evidence>
<dbReference type="EMBL" id="JAVLVT010000001">
    <property type="protein sequence ID" value="MDS1269263.1"/>
    <property type="molecule type" value="Genomic_DNA"/>
</dbReference>
<protein>
    <submittedName>
        <fullName evidence="1">Uncharacterized protein</fullName>
    </submittedName>
</protein>
<dbReference type="RefSeq" id="WP_310910756.1">
    <property type="nucleotide sequence ID" value="NZ_JAVLVT010000001.1"/>
</dbReference>
<keyword evidence="2" id="KW-1185">Reference proteome</keyword>
<sequence length="69" mass="7332">MSVDSGFIVHNPRTYPQLRRLFTELGVTTRATEMSLSVSCAECGLEYAGDSFGVGCAVGHGAHARDLSV</sequence>
<proteinExistence type="predicted"/>
<comment type="caution">
    <text evidence="1">The sequence shown here is derived from an EMBL/GenBank/DDBJ whole genome shotgun (WGS) entry which is preliminary data.</text>
</comment>
<gene>
    <name evidence="1" type="ORF">RIF23_03010</name>
</gene>
<reference evidence="2" key="1">
    <citation type="submission" date="2023-07" db="EMBL/GenBank/DDBJ databases">
        <title>Novel species in the genus Lipingzhangella isolated from Sambhar Salt Lake.</title>
        <authorList>
            <person name="Jiya N."/>
            <person name="Kajale S."/>
            <person name="Sharma A."/>
        </authorList>
    </citation>
    <scope>NUCLEOTIDE SEQUENCE [LARGE SCALE GENOMIC DNA]</scope>
    <source>
        <strain evidence="2">LS1_29</strain>
    </source>
</reference>
<name>A0ABU2H1T8_9ACTN</name>
<accession>A0ABU2H1T8</accession>
<organism evidence="1 2">
    <name type="scientific">Lipingzhangella rawalii</name>
    <dbReference type="NCBI Taxonomy" id="2055835"/>
    <lineage>
        <taxon>Bacteria</taxon>
        <taxon>Bacillati</taxon>
        <taxon>Actinomycetota</taxon>
        <taxon>Actinomycetes</taxon>
        <taxon>Streptosporangiales</taxon>
        <taxon>Nocardiopsidaceae</taxon>
        <taxon>Lipingzhangella</taxon>
    </lineage>
</organism>